<reference evidence="1 2" key="1">
    <citation type="submission" date="2021-01" db="EMBL/GenBank/DDBJ databases">
        <title>Whole genome shotgun sequence of Microbispora siamensis NBRC 104113.</title>
        <authorList>
            <person name="Komaki H."/>
            <person name="Tamura T."/>
        </authorList>
    </citation>
    <scope>NUCLEOTIDE SEQUENCE [LARGE SCALE GENOMIC DNA]</scope>
    <source>
        <strain evidence="1 2">NBRC 104113</strain>
    </source>
</reference>
<protein>
    <recommendedName>
        <fullName evidence="3">HAD family hydrolase</fullName>
    </recommendedName>
</protein>
<evidence type="ECO:0008006" key="3">
    <source>
        <dbReference type="Google" id="ProtNLM"/>
    </source>
</evidence>
<comment type="caution">
    <text evidence="1">The sequence shown here is derived from an EMBL/GenBank/DDBJ whole genome shotgun (WGS) entry which is preliminary data.</text>
</comment>
<dbReference type="Gene3D" id="3.40.50.1000">
    <property type="entry name" value="HAD superfamily/HAD-like"/>
    <property type="match status" value="1"/>
</dbReference>
<dbReference type="RefSeq" id="WP_239108695.1">
    <property type="nucleotide sequence ID" value="NZ_BOOF01000031.1"/>
</dbReference>
<accession>A0ABQ4GSF2</accession>
<gene>
    <name evidence="1" type="ORF">Msi02_51530</name>
</gene>
<evidence type="ECO:0000313" key="2">
    <source>
        <dbReference type="Proteomes" id="UP000660454"/>
    </source>
</evidence>
<dbReference type="Proteomes" id="UP000660454">
    <property type="component" value="Unassembled WGS sequence"/>
</dbReference>
<dbReference type="InterPro" id="IPR023214">
    <property type="entry name" value="HAD_sf"/>
</dbReference>
<sequence length="72" mass="7753">MRDGLARLRTAGWRVAIVTNGRADNQLGKIRRIGLDEVVDGWAVSEAEGVRKPDRGLFEIAATRAGAHRGAA</sequence>
<dbReference type="SUPFAM" id="SSF56784">
    <property type="entry name" value="HAD-like"/>
    <property type="match status" value="1"/>
</dbReference>
<evidence type="ECO:0000313" key="1">
    <source>
        <dbReference type="EMBL" id="GIH64336.1"/>
    </source>
</evidence>
<proteinExistence type="predicted"/>
<dbReference type="InterPro" id="IPR036412">
    <property type="entry name" value="HAD-like_sf"/>
</dbReference>
<dbReference type="Pfam" id="PF00702">
    <property type="entry name" value="Hydrolase"/>
    <property type="match status" value="1"/>
</dbReference>
<keyword evidence="2" id="KW-1185">Reference proteome</keyword>
<name>A0ABQ4GSF2_9ACTN</name>
<dbReference type="EMBL" id="BOOF01000031">
    <property type="protein sequence ID" value="GIH64336.1"/>
    <property type="molecule type" value="Genomic_DNA"/>
</dbReference>
<organism evidence="1 2">
    <name type="scientific">Microbispora siamensis</name>
    <dbReference type="NCBI Taxonomy" id="564413"/>
    <lineage>
        <taxon>Bacteria</taxon>
        <taxon>Bacillati</taxon>
        <taxon>Actinomycetota</taxon>
        <taxon>Actinomycetes</taxon>
        <taxon>Streptosporangiales</taxon>
        <taxon>Streptosporangiaceae</taxon>
        <taxon>Microbispora</taxon>
    </lineage>
</organism>